<evidence type="ECO:0000313" key="2">
    <source>
        <dbReference type="EMBL" id="MCO1658609.1"/>
    </source>
</evidence>
<feature type="compositionally biased region" description="Low complexity" evidence="1">
    <location>
        <begin position="155"/>
        <end position="174"/>
    </location>
</feature>
<comment type="caution">
    <text evidence="2">The sequence shown here is derived from an EMBL/GenBank/DDBJ whole genome shotgun (WGS) entry which is preliminary data.</text>
</comment>
<proteinExistence type="predicted"/>
<feature type="region of interest" description="Disordered" evidence="1">
    <location>
        <begin position="148"/>
        <end position="174"/>
    </location>
</feature>
<evidence type="ECO:0000313" key="3">
    <source>
        <dbReference type="Proteomes" id="UP001165283"/>
    </source>
</evidence>
<accession>A0ABT1A7A9</accession>
<protein>
    <recommendedName>
        <fullName evidence="4">UTRA domain-containing protein</fullName>
    </recommendedName>
</protein>
<organism evidence="2 3">
    <name type="scientific">Pseudonocardia humida</name>
    <dbReference type="NCBI Taxonomy" id="2800819"/>
    <lineage>
        <taxon>Bacteria</taxon>
        <taxon>Bacillati</taxon>
        <taxon>Actinomycetota</taxon>
        <taxon>Actinomycetes</taxon>
        <taxon>Pseudonocardiales</taxon>
        <taxon>Pseudonocardiaceae</taxon>
        <taxon>Pseudonocardia</taxon>
    </lineage>
</organism>
<evidence type="ECO:0000256" key="1">
    <source>
        <dbReference type="SAM" id="MobiDB-lite"/>
    </source>
</evidence>
<sequence length="174" mass="18477">MWRDRLDPGEIVEVDGVRTTSPLRTAFDLARRGELEDRVVAVDALANAHRSAPDPLLNFAAWYRGARGNAGVAAALAYADARAGSPVGTRLRLVVVRAGLPVPEVRWVVQDERARTAVWLASPTPRTGSASSTTVRCTPTRLRCCGTSDGTPRCSTRGGESSGTPSTTSCTARS</sequence>
<evidence type="ECO:0008006" key="4">
    <source>
        <dbReference type="Google" id="ProtNLM"/>
    </source>
</evidence>
<dbReference type="EMBL" id="JAGSOV010000056">
    <property type="protein sequence ID" value="MCO1658609.1"/>
    <property type="molecule type" value="Genomic_DNA"/>
</dbReference>
<name>A0ABT1A7A9_9PSEU</name>
<reference evidence="2" key="1">
    <citation type="submission" date="2021-04" db="EMBL/GenBank/DDBJ databases">
        <title>Pseudonocardia sp. nov., isolated from sandy soil of mangrove forest.</title>
        <authorList>
            <person name="Zan Z."/>
            <person name="Huang R."/>
            <person name="Liu W."/>
        </authorList>
    </citation>
    <scope>NUCLEOTIDE SEQUENCE</scope>
    <source>
        <strain evidence="2">S2-4</strain>
    </source>
</reference>
<keyword evidence="3" id="KW-1185">Reference proteome</keyword>
<dbReference type="RefSeq" id="WP_252442756.1">
    <property type="nucleotide sequence ID" value="NZ_JAGSOV010000056.1"/>
</dbReference>
<dbReference type="Proteomes" id="UP001165283">
    <property type="component" value="Unassembled WGS sequence"/>
</dbReference>
<gene>
    <name evidence="2" type="ORF">KDL28_26440</name>
</gene>